<keyword evidence="4" id="KW-0479">Metal-binding</keyword>
<name>A0A5J4LBM1_9ACTN</name>
<sequence>MAWRGAASVDRDVAVAVGSVLADVLRERASSACGLDGVFGRDVAERVARFTLDGGKRTRSQFLWWALRACRGGHDHEQVRRALRLAAALELLQTCALVHDDLLDASRLRRGRPTLQVDIAAQYAAAPRPGAGEALGVAGALLGGDLALAWADDTVAHLELPAQTGRRIREIWTAMRTEMAAGQYLDLHAQATGSTSLSDAIRIAYLKSALYSVERPLALGAALAGADETSARALRAAGRSAGIAFQLRDDLHGAFGDPGQTGKPSGDDLRQGKLTPLVAMARARALANGDAASLAVLDDCVGCPGLTPEDLTAVRHVLVVTGARTAVETRIVRLVRHSTRHLNSADLEPSARWRLHALVCAVAGAPATAAGSSTSRAAKEAGAPPPSGSTADADHW</sequence>
<dbReference type="Proteomes" id="UP000325598">
    <property type="component" value="Unassembled WGS sequence"/>
</dbReference>
<dbReference type="InterPro" id="IPR008949">
    <property type="entry name" value="Isoprenoid_synthase_dom_sf"/>
</dbReference>
<comment type="cofactor">
    <cofactor evidence="1">
        <name>Mg(2+)</name>
        <dbReference type="ChEBI" id="CHEBI:18420"/>
    </cofactor>
</comment>
<gene>
    <name evidence="8" type="ORF">San01_17380</name>
</gene>
<dbReference type="SFLD" id="SFLDS00005">
    <property type="entry name" value="Isoprenoid_Synthase_Type_I"/>
    <property type="match status" value="1"/>
</dbReference>
<dbReference type="SUPFAM" id="SSF48576">
    <property type="entry name" value="Terpenoid synthases"/>
    <property type="match status" value="1"/>
</dbReference>
<dbReference type="EMBL" id="BLAG01000005">
    <property type="protein sequence ID" value="GES29251.1"/>
    <property type="molecule type" value="Genomic_DNA"/>
</dbReference>
<dbReference type="PROSITE" id="PS00723">
    <property type="entry name" value="POLYPRENYL_SYNTHASE_1"/>
    <property type="match status" value="1"/>
</dbReference>
<keyword evidence="3 6" id="KW-0808">Transferase</keyword>
<dbReference type="AlphaFoldDB" id="A0A5J4LBM1"/>
<evidence type="ECO:0000313" key="9">
    <source>
        <dbReference type="Proteomes" id="UP000325598"/>
    </source>
</evidence>
<evidence type="ECO:0000256" key="6">
    <source>
        <dbReference type="RuleBase" id="RU004466"/>
    </source>
</evidence>
<protein>
    <submittedName>
        <fullName evidence="8">Geranylgeranyl pyrophosphate synthase</fullName>
    </submittedName>
</protein>
<dbReference type="InterPro" id="IPR033749">
    <property type="entry name" value="Polyprenyl_synt_CS"/>
</dbReference>
<dbReference type="PANTHER" id="PTHR12001">
    <property type="entry name" value="GERANYLGERANYL PYROPHOSPHATE SYNTHASE"/>
    <property type="match status" value="1"/>
</dbReference>
<evidence type="ECO:0000256" key="2">
    <source>
        <dbReference type="ARBA" id="ARBA00006706"/>
    </source>
</evidence>
<reference evidence="8 9" key="1">
    <citation type="submission" date="2019-10" db="EMBL/GenBank/DDBJ databases">
        <title>Whole genome shotgun sequence of Streptomyces angustmyceticus NBRC 3934.</title>
        <authorList>
            <person name="Hosoyama A."/>
            <person name="Ichikawa N."/>
            <person name="Kimura A."/>
            <person name="Kitahashi Y."/>
            <person name="Komaki H."/>
            <person name="Uohara A."/>
        </authorList>
    </citation>
    <scope>NUCLEOTIDE SEQUENCE [LARGE SCALE GENOMIC DNA]</scope>
    <source>
        <strain evidence="8 9">NBRC 3934</strain>
    </source>
</reference>
<keyword evidence="5" id="KW-0460">Magnesium</keyword>
<dbReference type="GO" id="GO:0008299">
    <property type="term" value="P:isoprenoid biosynthetic process"/>
    <property type="evidence" value="ECO:0007669"/>
    <property type="project" value="InterPro"/>
</dbReference>
<proteinExistence type="inferred from homology"/>
<evidence type="ECO:0000256" key="5">
    <source>
        <dbReference type="ARBA" id="ARBA00022842"/>
    </source>
</evidence>
<dbReference type="GO" id="GO:0004659">
    <property type="term" value="F:prenyltransferase activity"/>
    <property type="evidence" value="ECO:0007669"/>
    <property type="project" value="InterPro"/>
</dbReference>
<evidence type="ECO:0000256" key="7">
    <source>
        <dbReference type="SAM" id="MobiDB-lite"/>
    </source>
</evidence>
<organism evidence="8 9">
    <name type="scientific">Streptomyces angustmyceticus</name>
    <dbReference type="NCBI Taxonomy" id="285578"/>
    <lineage>
        <taxon>Bacteria</taxon>
        <taxon>Bacillati</taxon>
        <taxon>Actinomycetota</taxon>
        <taxon>Actinomycetes</taxon>
        <taxon>Kitasatosporales</taxon>
        <taxon>Streptomycetaceae</taxon>
        <taxon>Streptomyces</taxon>
    </lineage>
</organism>
<evidence type="ECO:0000256" key="3">
    <source>
        <dbReference type="ARBA" id="ARBA00022679"/>
    </source>
</evidence>
<feature type="region of interest" description="Disordered" evidence="7">
    <location>
        <begin position="370"/>
        <end position="396"/>
    </location>
</feature>
<evidence type="ECO:0000256" key="4">
    <source>
        <dbReference type="ARBA" id="ARBA00022723"/>
    </source>
</evidence>
<dbReference type="PANTHER" id="PTHR12001:SF85">
    <property type="entry name" value="SHORT CHAIN ISOPRENYL DIPHOSPHATE SYNTHASE"/>
    <property type="match status" value="1"/>
</dbReference>
<comment type="similarity">
    <text evidence="2 6">Belongs to the FPP/GGPP synthase family.</text>
</comment>
<dbReference type="Pfam" id="PF00348">
    <property type="entry name" value="polyprenyl_synt"/>
    <property type="match status" value="1"/>
</dbReference>
<dbReference type="Gene3D" id="1.10.600.10">
    <property type="entry name" value="Farnesyl Diphosphate Synthase"/>
    <property type="match status" value="1"/>
</dbReference>
<evidence type="ECO:0000256" key="1">
    <source>
        <dbReference type="ARBA" id="ARBA00001946"/>
    </source>
</evidence>
<dbReference type="GO" id="GO:0046872">
    <property type="term" value="F:metal ion binding"/>
    <property type="evidence" value="ECO:0007669"/>
    <property type="project" value="UniProtKB-KW"/>
</dbReference>
<evidence type="ECO:0000313" key="8">
    <source>
        <dbReference type="EMBL" id="GES29251.1"/>
    </source>
</evidence>
<comment type="caution">
    <text evidence="8">The sequence shown here is derived from an EMBL/GenBank/DDBJ whole genome shotgun (WGS) entry which is preliminary data.</text>
</comment>
<accession>A0A5J4LBM1</accession>
<keyword evidence="9" id="KW-1185">Reference proteome</keyword>
<dbReference type="InterPro" id="IPR000092">
    <property type="entry name" value="Polyprenyl_synt"/>
</dbReference>